<dbReference type="InterPro" id="IPR050925">
    <property type="entry name" value="Rhomboid_protease_S54"/>
</dbReference>
<keyword evidence="6 7" id="KW-0472">Membrane</keyword>
<feature type="domain" description="DUF6576" evidence="9">
    <location>
        <begin position="248"/>
        <end position="279"/>
    </location>
</feature>
<dbReference type="GO" id="GO:0016020">
    <property type="term" value="C:membrane"/>
    <property type="evidence" value="ECO:0007669"/>
    <property type="project" value="UniProtKB-SubCell"/>
</dbReference>
<keyword evidence="4" id="KW-0378">Hydrolase</keyword>
<gene>
    <name evidence="10" type="ORF">FA045_05640</name>
</gene>
<feature type="transmembrane region" description="Helical" evidence="7">
    <location>
        <begin position="195"/>
        <end position="215"/>
    </location>
</feature>
<dbReference type="Pfam" id="PF01694">
    <property type="entry name" value="Rhomboid"/>
    <property type="match status" value="1"/>
</dbReference>
<dbReference type="GO" id="GO:0006508">
    <property type="term" value="P:proteolysis"/>
    <property type="evidence" value="ECO:0007669"/>
    <property type="project" value="UniProtKB-KW"/>
</dbReference>
<evidence type="ECO:0000256" key="7">
    <source>
        <dbReference type="SAM" id="Phobius"/>
    </source>
</evidence>
<dbReference type="SUPFAM" id="SSF144091">
    <property type="entry name" value="Rhomboid-like"/>
    <property type="match status" value="1"/>
</dbReference>
<dbReference type="PANTHER" id="PTHR43731">
    <property type="entry name" value="RHOMBOID PROTEASE"/>
    <property type="match status" value="1"/>
</dbReference>
<evidence type="ECO:0000259" key="8">
    <source>
        <dbReference type="Pfam" id="PF01694"/>
    </source>
</evidence>
<feature type="transmembrane region" description="Helical" evidence="7">
    <location>
        <begin position="84"/>
        <end position="105"/>
    </location>
</feature>
<accession>A0A4U1C6L4</accession>
<comment type="similarity">
    <text evidence="2">Belongs to the peptidase S54 family.</text>
</comment>
<feature type="transmembrane region" description="Helical" evidence="7">
    <location>
        <begin position="20"/>
        <end position="42"/>
    </location>
</feature>
<feature type="transmembrane region" description="Helical" evidence="7">
    <location>
        <begin position="112"/>
        <end position="132"/>
    </location>
</feature>
<protein>
    <submittedName>
        <fullName evidence="10">Rhomboid family intramembrane serine protease</fullName>
    </submittedName>
</protein>
<dbReference type="InterPro" id="IPR046483">
    <property type="entry name" value="DUF6576"/>
</dbReference>
<dbReference type="InterPro" id="IPR022764">
    <property type="entry name" value="Peptidase_S54_rhomboid_dom"/>
</dbReference>
<comment type="subcellular location">
    <subcellularLocation>
        <location evidence="1">Membrane</location>
        <topology evidence="1">Multi-pass membrane protein</topology>
    </subcellularLocation>
</comment>
<organism evidence="10 11">
    <name type="scientific">Pedobacter cryotolerans</name>
    <dbReference type="NCBI Taxonomy" id="2571270"/>
    <lineage>
        <taxon>Bacteria</taxon>
        <taxon>Pseudomonadati</taxon>
        <taxon>Bacteroidota</taxon>
        <taxon>Sphingobacteriia</taxon>
        <taxon>Sphingobacteriales</taxon>
        <taxon>Sphingobacteriaceae</taxon>
        <taxon>Pedobacter</taxon>
    </lineage>
</organism>
<dbReference type="AlphaFoldDB" id="A0A4U1C6L4"/>
<sequence length="281" mass="31498">MTNNWLNDLKFKLFKSGDPILLFIGINAIIFVVASLLSVIAFMGGSRGLVDGFIRAYLAFPSLPEMWLTRFYTILTYQFFHADFFHILFNMLWLYWMGRIFLDFVKPRQFHFVYLVGGIAGAVFYAIVYNLLPVFNNNVGTLIGASAAVASVFAAAATLVPDYSIRLLFIGEVKLKYILLVYILLNLIGIESTNAGGSIAHLGGVLFGFVYIKLLQSGTDLSKIFERKPKLKVVKNEVPQKRSSSNVNQKEVDAILDKISKSGYDKLTKEEKDTLFKASNS</sequence>
<evidence type="ECO:0000256" key="5">
    <source>
        <dbReference type="ARBA" id="ARBA00022989"/>
    </source>
</evidence>
<evidence type="ECO:0000256" key="4">
    <source>
        <dbReference type="ARBA" id="ARBA00022801"/>
    </source>
</evidence>
<evidence type="ECO:0000313" key="11">
    <source>
        <dbReference type="Proteomes" id="UP000310477"/>
    </source>
</evidence>
<evidence type="ECO:0000256" key="3">
    <source>
        <dbReference type="ARBA" id="ARBA00022692"/>
    </source>
</evidence>
<dbReference type="InterPro" id="IPR035952">
    <property type="entry name" value="Rhomboid-like_sf"/>
</dbReference>
<feature type="domain" description="Peptidase S54 rhomboid" evidence="8">
    <location>
        <begin position="70"/>
        <end position="215"/>
    </location>
</feature>
<proteinExistence type="inferred from homology"/>
<evidence type="ECO:0000259" key="9">
    <source>
        <dbReference type="Pfam" id="PF20216"/>
    </source>
</evidence>
<dbReference type="Proteomes" id="UP000310477">
    <property type="component" value="Unassembled WGS sequence"/>
</dbReference>
<dbReference type="Gene3D" id="1.20.1540.10">
    <property type="entry name" value="Rhomboid-like"/>
    <property type="match status" value="1"/>
</dbReference>
<feature type="transmembrane region" description="Helical" evidence="7">
    <location>
        <begin position="138"/>
        <end position="160"/>
    </location>
</feature>
<dbReference type="RefSeq" id="WP_136875390.1">
    <property type="nucleotide sequence ID" value="NZ_SWBO01000003.1"/>
</dbReference>
<evidence type="ECO:0000313" key="10">
    <source>
        <dbReference type="EMBL" id="TKC01736.1"/>
    </source>
</evidence>
<name>A0A4U1C6L4_9SPHI</name>
<dbReference type="Pfam" id="PF20216">
    <property type="entry name" value="DUF6576"/>
    <property type="match status" value="1"/>
</dbReference>
<keyword evidence="10" id="KW-0645">Protease</keyword>
<dbReference type="OrthoDB" id="680602at2"/>
<evidence type="ECO:0000256" key="2">
    <source>
        <dbReference type="ARBA" id="ARBA00009045"/>
    </source>
</evidence>
<dbReference type="EMBL" id="SWBO01000003">
    <property type="protein sequence ID" value="TKC01736.1"/>
    <property type="molecule type" value="Genomic_DNA"/>
</dbReference>
<keyword evidence="3 7" id="KW-0812">Transmembrane</keyword>
<reference evidence="10 11" key="1">
    <citation type="submission" date="2019-04" db="EMBL/GenBank/DDBJ databases">
        <title>Pedobacter sp. AR-2-6 sp. nov., isolated from Arctic soil.</title>
        <authorList>
            <person name="Dahal R.H."/>
            <person name="Kim D.-U."/>
        </authorList>
    </citation>
    <scope>NUCLEOTIDE SEQUENCE [LARGE SCALE GENOMIC DNA]</scope>
    <source>
        <strain evidence="10 11">AR-2-6</strain>
    </source>
</reference>
<evidence type="ECO:0000256" key="1">
    <source>
        <dbReference type="ARBA" id="ARBA00004141"/>
    </source>
</evidence>
<evidence type="ECO:0000256" key="6">
    <source>
        <dbReference type="ARBA" id="ARBA00023136"/>
    </source>
</evidence>
<dbReference type="GO" id="GO:0004252">
    <property type="term" value="F:serine-type endopeptidase activity"/>
    <property type="evidence" value="ECO:0007669"/>
    <property type="project" value="InterPro"/>
</dbReference>
<keyword evidence="11" id="KW-1185">Reference proteome</keyword>
<dbReference type="PANTHER" id="PTHR43731:SF14">
    <property type="entry name" value="PRESENILIN-ASSOCIATED RHOMBOID-LIKE PROTEIN, MITOCHONDRIAL"/>
    <property type="match status" value="1"/>
</dbReference>
<comment type="caution">
    <text evidence="10">The sequence shown here is derived from an EMBL/GenBank/DDBJ whole genome shotgun (WGS) entry which is preliminary data.</text>
</comment>
<keyword evidence="5 7" id="KW-1133">Transmembrane helix</keyword>
<feature type="transmembrane region" description="Helical" evidence="7">
    <location>
        <begin position="167"/>
        <end position="189"/>
    </location>
</feature>